<dbReference type="RefSeq" id="XP_012187589.1">
    <property type="nucleotide sequence ID" value="XM_012332199.1"/>
</dbReference>
<evidence type="ECO:0000313" key="2">
    <source>
        <dbReference type="EMBL" id="GAC94002.1"/>
    </source>
</evidence>
<dbReference type="GeneID" id="24106868"/>
<feature type="compositionally biased region" description="Basic and acidic residues" evidence="1">
    <location>
        <begin position="85"/>
        <end position="100"/>
    </location>
</feature>
<dbReference type="AlphaFoldDB" id="R9NZ87"/>
<name>R9NZ87_PSEHS</name>
<dbReference type="HOGENOM" id="CLU_2307260_0_0_1"/>
<keyword evidence="3" id="KW-1185">Reference proteome</keyword>
<feature type="region of interest" description="Disordered" evidence="1">
    <location>
        <begin position="79"/>
        <end position="100"/>
    </location>
</feature>
<evidence type="ECO:0000256" key="1">
    <source>
        <dbReference type="SAM" id="MobiDB-lite"/>
    </source>
</evidence>
<dbReference type="EMBL" id="DF238781">
    <property type="protein sequence ID" value="GAC94002.1"/>
    <property type="molecule type" value="Genomic_DNA"/>
</dbReference>
<protein>
    <submittedName>
        <fullName evidence="2">Uncharacterized protein</fullName>
    </submittedName>
</protein>
<accession>R9NZ87</accession>
<sequence length="100" mass="11192">MKSEERSGNAANEGQGAISQLGSDGNSELEDSVYPSSRLRDGECGRLEGVRMYCSGDVVETNGDAALRERQETMLWRNYDASEDEEKRKRGVRRETARQC</sequence>
<reference evidence="3" key="1">
    <citation type="journal article" date="2013" name="Genome Announc.">
        <title>Draft genome sequence of the basidiomycetous yeast-like fungus Pseudozyma hubeiensis SY62, which produces an abundant amount of the biosurfactant mannosylerythritol lipids.</title>
        <authorList>
            <person name="Konishi M."/>
            <person name="Hatada Y."/>
            <person name="Horiuchi J."/>
        </authorList>
    </citation>
    <scope>NUCLEOTIDE SEQUENCE [LARGE SCALE GENOMIC DNA]</scope>
    <source>
        <strain evidence="3">SY62</strain>
    </source>
</reference>
<evidence type="ECO:0000313" key="3">
    <source>
        <dbReference type="Proteomes" id="UP000014071"/>
    </source>
</evidence>
<feature type="compositionally biased region" description="Polar residues" evidence="1">
    <location>
        <begin position="9"/>
        <end position="26"/>
    </location>
</feature>
<feature type="region of interest" description="Disordered" evidence="1">
    <location>
        <begin position="1"/>
        <end position="41"/>
    </location>
</feature>
<proteinExistence type="predicted"/>
<organism evidence="2 3">
    <name type="scientific">Pseudozyma hubeiensis (strain SY62)</name>
    <name type="common">Yeast</name>
    <dbReference type="NCBI Taxonomy" id="1305764"/>
    <lineage>
        <taxon>Eukaryota</taxon>
        <taxon>Fungi</taxon>
        <taxon>Dikarya</taxon>
        <taxon>Basidiomycota</taxon>
        <taxon>Ustilaginomycotina</taxon>
        <taxon>Ustilaginomycetes</taxon>
        <taxon>Ustilaginales</taxon>
        <taxon>Ustilaginaceae</taxon>
        <taxon>Pseudozyma</taxon>
    </lineage>
</organism>
<dbReference type="Proteomes" id="UP000014071">
    <property type="component" value="Unassembled WGS sequence"/>
</dbReference>
<gene>
    <name evidence="2" type="ORF">PHSY_001571</name>
</gene>